<evidence type="ECO:0000313" key="15">
    <source>
        <dbReference type="Proteomes" id="UP000600865"/>
    </source>
</evidence>
<dbReference type="PANTHER" id="PTHR33693:SF1">
    <property type="entry name" value="TYPE-4 URACIL-DNA GLYCOSYLASE"/>
    <property type="match status" value="1"/>
</dbReference>
<dbReference type="InterPro" id="IPR005122">
    <property type="entry name" value="Uracil-DNA_glycosylase-like"/>
</dbReference>
<dbReference type="GO" id="GO:0004844">
    <property type="term" value="F:uracil DNA N-glycosylase activity"/>
    <property type="evidence" value="ECO:0007669"/>
    <property type="project" value="UniProtKB-EC"/>
</dbReference>
<evidence type="ECO:0000256" key="10">
    <source>
        <dbReference type="ARBA" id="ARBA00023014"/>
    </source>
</evidence>
<dbReference type="GO" id="GO:0051539">
    <property type="term" value="F:4 iron, 4 sulfur cluster binding"/>
    <property type="evidence" value="ECO:0007669"/>
    <property type="project" value="UniProtKB-KW"/>
</dbReference>
<gene>
    <name evidence="14" type="ORF">GCM10011309_12450</name>
</gene>
<evidence type="ECO:0000313" key="14">
    <source>
        <dbReference type="EMBL" id="GGX63919.1"/>
    </source>
</evidence>
<keyword evidence="5" id="KW-0004">4Fe-4S</keyword>
<evidence type="ECO:0000256" key="3">
    <source>
        <dbReference type="ARBA" id="ARBA00012030"/>
    </source>
</evidence>
<evidence type="ECO:0000256" key="4">
    <source>
        <dbReference type="ARBA" id="ARBA00019403"/>
    </source>
</evidence>
<dbReference type="CDD" id="cd10030">
    <property type="entry name" value="UDG-F4_TTUDGA_SPO1dp_like"/>
    <property type="match status" value="1"/>
</dbReference>
<evidence type="ECO:0000259" key="13">
    <source>
        <dbReference type="SMART" id="SM00986"/>
    </source>
</evidence>
<keyword evidence="9" id="KW-0408">Iron</keyword>
<evidence type="ECO:0000256" key="1">
    <source>
        <dbReference type="ARBA" id="ARBA00001400"/>
    </source>
</evidence>
<dbReference type="SMART" id="SM00987">
    <property type="entry name" value="UreE_C"/>
    <property type="match status" value="1"/>
</dbReference>
<keyword evidence="10" id="KW-0411">Iron-sulfur</keyword>
<keyword evidence="8" id="KW-0378">Hydrolase</keyword>
<organism evidence="14 15">
    <name type="scientific">Litorimonas cladophorae</name>
    <dbReference type="NCBI Taxonomy" id="1220491"/>
    <lineage>
        <taxon>Bacteria</taxon>
        <taxon>Pseudomonadati</taxon>
        <taxon>Pseudomonadota</taxon>
        <taxon>Alphaproteobacteria</taxon>
        <taxon>Maricaulales</taxon>
        <taxon>Robiginitomaculaceae</taxon>
    </lineage>
</organism>
<dbReference type="PANTHER" id="PTHR33693">
    <property type="entry name" value="TYPE-5 URACIL-DNA GLYCOSYLASE"/>
    <property type="match status" value="1"/>
</dbReference>
<dbReference type="GO" id="GO:0006281">
    <property type="term" value="P:DNA repair"/>
    <property type="evidence" value="ECO:0007669"/>
    <property type="project" value="UniProtKB-KW"/>
</dbReference>
<dbReference type="NCBIfam" id="TIGR00758">
    <property type="entry name" value="UDG_fam4"/>
    <property type="match status" value="1"/>
</dbReference>
<comment type="caution">
    <text evidence="14">The sequence shown here is derived from an EMBL/GenBank/DDBJ whole genome shotgun (WGS) entry which is preliminary data.</text>
</comment>
<name>A0A918KHC5_9PROT</name>
<keyword evidence="11" id="KW-0234">DNA repair</keyword>
<dbReference type="GO" id="GO:0046872">
    <property type="term" value="F:metal ion binding"/>
    <property type="evidence" value="ECO:0007669"/>
    <property type="project" value="UniProtKB-KW"/>
</dbReference>
<dbReference type="InterPro" id="IPR005273">
    <property type="entry name" value="Ura-DNA_glyco_family4"/>
</dbReference>
<dbReference type="EC" id="3.2.2.27" evidence="3"/>
<dbReference type="EMBL" id="BMYV01000001">
    <property type="protein sequence ID" value="GGX63919.1"/>
    <property type="molecule type" value="Genomic_DNA"/>
</dbReference>
<dbReference type="AlphaFoldDB" id="A0A918KHC5"/>
<dbReference type="SMART" id="SM00986">
    <property type="entry name" value="UDG"/>
    <property type="match status" value="1"/>
</dbReference>
<accession>A0A918KHC5</accession>
<feature type="region of interest" description="Disordered" evidence="12">
    <location>
        <begin position="22"/>
        <end position="49"/>
    </location>
</feature>
<dbReference type="RefSeq" id="WP_189582835.1">
    <property type="nucleotide sequence ID" value="NZ_BMYV01000001.1"/>
</dbReference>
<evidence type="ECO:0000256" key="8">
    <source>
        <dbReference type="ARBA" id="ARBA00022801"/>
    </source>
</evidence>
<dbReference type="InterPro" id="IPR051536">
    <property type="entry name" value="UDG_Type-4/5"/>
</dbReference>
<evidence type="ECO:0000256" key="12">
    <source>
        <dbReference type="SAM" id="MobiDB-lite"/>
    </source>
</evidence>
<evidence type="ECO:0000256" key="11">
    <source>
        <dbReference type="ARBA" id="ARBA00023204"/>
    </source>
</evidence>
<dbReference type="SUPFAM" id="SSF52141">
    <property type="entry name" value="Uracil-DNA glycosylase-like"/>
    <property type="match status" value="1"/>
</dbReference>
<comment type="similarity">
    <text evidence="2">Belongs to the uracil-DNA glycosylase (UDG) superfamily. Type 4 (UDGa) family.</text>
</comment>
<keyword evidence="7" id="KW-0227">DNA damage</keyword>
<evidence type="ECO:0000256" key="7">
    <source>
        <dbReference type="ARBA" id="ARBA00022763"/>
    </source>
</evidence>
<feature type="domain" description="Uracil-DNA glycosylase-like" evidence="13">
    <location>
        <begin position="92"/>
        <end position="241"/>
    </location>
</feature>
<evidence type="ECO:0000256" key="2">
    <source>
        <dbReference type="ARBA" id="ARBA00006521"/>
    </source>
</evidence>
<evidence type="ECO:0000256" key="6">
    <source>
        <dbReference type="ARBA" id="ARBA00022723"/>
    </source>
</evidence>
<dbReference type="Proteomes" id="UP000600865">
    <property type="component" value="Unassembled WGS sequence"/>
</dbReference>
<dbReference type="Gene3D" id="3.40.470.10">
    <property type="entry name" value="Uracil-DNA glycosylase-like domain"/>
    <property type="match status" value="1"/>
</dbReference>
<comment type="catalytic activity">
    <reaction evidence="1">
        <text>Hydrolyzes single-stranded DNA or mismatched double-stranded DNA and polynucleotides, releasing free uracil.</text>
        <dbReference type="EC" id="3.2.2.27"/>
    </reaction>
</comment>
<evidence type="ECO:0000256" key="9">
    <source>
        <dbReference type="ARBA" id="ARBA00023004"/>
    </source>
</evidence>
<dbReference type="Pfam" id="PF03167">
    <property type="entry name" value="UDG"/>
    <property type="match status" value="1"/>
</dbReference>
<proteinExistence type="inferred from homology"/>
<reference evidence="14 15" key="1">
    <citation type="journal article" date="2014" name="Int. J. Syst. Evol. Microbiol.">
        <title>Complete genome sequence of Corynebacterium casei LMG S-19264T (=DSM 44701T), isolated from a smear-ripened cheese.</title>
        <authorList>
            <consortium name="US DOE Joint Genome Institute (JGI-PGF)"/>
            <person name="Walter F."/>
            <person name="Albersmeier A."/>
            <person name="Kalinowski J."/>
            <person name="Ruckert C."/>
        </authorList>
    </citation>
    <scope>NUCLEOTIDE SEQUENCE [LARGE SCALE GENOMIC DNA]</scope>
    <source>
        <strain evidence="14 15">KCTC 23968</strain>
    </source>
</reference>
<sequence>MDSALRSLLDWYASVGVDVPNVPPARVSRPKKKPLPVQNNLSPATSKPIAEVPSSRLVAPELSKIRTLEALKEAMNAYDAGVLSDTARQPVFARGNPQAKLMVIGEAPGREEDLQGKPFIGPAGQLLDRMLGAIALGEDDFYATNVINWRLPKNRNPTPDDLATCRPFLEKHIELAQPKVLLLIGGISMTAMTGLTGIMKNHGEWQNVTIAGTTYPALPLYHPAFLLRRPELKKDAWRDLLSLREKLLTL</sequence>
<keyword evidence="6" id="KW-0479">Metal-binding</keyword>
<dbReference type="InterPro" id="IPR036895">
    <property type="entry name" value="Uracil-DNA_glycosylase-like_sf"/>
</dbReference>
<keyword evidence="15" id="KW-1185">Reference proteome</keyword>
<protein>
    <recommendedName>
        <fullName evidence="4">Type-4 uracil-DNA glycosylase</fullName>
        <ecNumber evidence="3">3.2.2.27</ecNumber>
    </recommendedName>
</protein>
<evidence type="ECO:0000256" key="5">
    <source>
        <dbReference type="ARBA" id="ARBA00022485"/>
    </source>
</evidence>